<dbReference type="Pfam" id="PF00581">
    <property type="entry name" value="Rhodanese"/>
    <property type="match status" value="1"/>
</dbReference>
<feature type="domain" description="Rhodanese" evidence="2">
    <location>
        <begin position="78"/>
        <end position="143"/>
    </location>
</feature>
<name>A0A6S6STS5_9BACT</name>
<dbReference type="PANTHER" id="PTHR43855">
    <property type="entry name" value="THIOSULFATE SULFURTRANSFERASE"/>
    <property type="match status" value="1"/>
</dbReference>
<dbReference type="Gene3D" id="3.40.250.10">
    <property type="entry name" value="Rhodanese-like domain"/>
    <property type="match status" value="2"/>
</dbReference>
<keyword evidence="3" id="KW-0808">Transferase</keyword>
<dbReference type="SUPFAM" id="SSF52821">
    <property type="entry name" value="Rhodanese/Cell cycle control phosphatase"/>
    <property type="match status" value="2"/>
</dbReference>
<sequence length="333" mass="38439">MKKVIIFIILNLTLSVLYANENIFTSSRVALKMINKKDVLFIVLGESDLKIKKSKQLDINFLTSRDTLGSLSCTPFYRCAKEVEAYLFNLGIKQNQSLVLYDNTYGIYASTLYTILESMGHNDMTILRGGMKDIMNLDPNWKVYNKYVQELESLVGVINQDTNESIITTSASKMNALKKKINVLKPYLLVNTDVNINEHNISEYRVGKANKEYLFSKKDLIKLLNEKKDRESNRTLIDVCNMPNIFAERDLLKIKSLPWKSLIDKSKRQLKSNEVLKKLFKKFKLDKLDDNYLYCMSGAEKAFFAMMALREVGYTKVKVFTGDWNTWIGDIDE</sequence>
<accession>A0A6S6STS5</accession>
<dbReference type="PROSITE" id="PS50206">
    <property type="entry name" value="RHODANESE_3"/>
    <property type="match status" value="2"/>
</dbReference>
<dbReference type="GO" id="GO:0016740">
    <property type="term" value="F:transferase activity"/>
    <property type="evidence" value="ECO:0007669"/>
    <property type="project" value="UniProtKB-KW"/>
</dbReference>
<evidence type="ECO:0000256" key="1">
    <source>
        <dbReference type="ARBA" id="ARBA00022737"/>
    </source>
</evidence>
<organism evidence="3">
    <name type="scientific">uncultured Sulfurovum sp</name>
    <dbReference type="NCBI Taxonomy" id="269237"/>
    <lineage>
        <taxon>Bacteria</taxon>
        <taxon>Pseudomonadati</taxon>
        <taxon>Campylobacterota</taxon>
        <taxon>Epsilonproteobacteria</taxon>
        <taxon>Campylobacterales</taxon>
        <taxon>Sulfurovaceae</taxon>
        <taxon>Sulfurovum</taxon>
        <taxon>environmental samples</taxon>
    </lineage>
</organism>
<evidence type="ECO:0000259" key="2">
    <source>
        <dbReference type="PROSITE" id="PS50206"/>
    </source>
</evidence>
<reference evidence="3" key="1">
    <citation type="submission" date="2020-01" db="EMBL/GenBank/DDBJ databases">
        <authorList>
            <person name="Meier V. D."/>
            <person name="Meier V D."/>
        </authorList>
    </citation>
    <scope>NUCLEOTIDE SEQUENCE</scope>
    <source>
        <strain evidence="3">HLG_WM_MAG_05</strain>
    </source>
</reference>
<dbReference type="InterPro" id="IPR036873">
    <property type="entry name" value="Rhodanese-like_dom_sf"/>
</dbReference>
<feature type="domain" description="Rhodanese" evidence="2">
    <location>
        <begin position="257"/>
        <end position="332"/>
    </location>
</feature>
<evidence type="ECO:0000313" key="3">
    <source>
        <dbReference type="EMBL" id="CAA6809211.1"/>
    </source>
</evidence>
<proteinExistence type="predicted"/>
<dbReference type="AlphaFoldDB" id="A0A6S6STS5"/>
<dbReference type="PANTHER" id="PTHR43855:SF1">
    <property type="entry name" value="THIOSULFATE SULFURTRANSFERASE"/>
    <property type="match status" value="1"/>
</dbReference>
<gene>
    <name evidence="3" type="ORF">HELGO_WM13770</name>
</gene>
<keyword evidence="1" id="KW-0677">Repeat</keyword>
<dbReference type="InterPro" id="IPR001763">
    <property type="entry name" value="Rhodanese-like_dom"/>
</dbReference>
<protein>
    <submittedName>
        <fullName evidence="3">Thiosulfate sulfurtransferase, rhodanese</fullName>
    </submittedName>
</protein>
<dbReference type="EMBL" id="CACVAU010000031">
    <property type="protein sequence ID" value="CAA6809211.1"/>
    <property type="molecule type" value="Genomic_DNA"/>
</dbReference>
<dbReference type="InterPro" id="IPR051126">
    <property type="entry name" value="Thiosulfate_sulfurtransferase"/>
</dbReference>